<dbReference type="Pfam" id="PF11737">
    <property type="entry name" value="DUF3300"/>
    <property type="match status" value="1"/>
</dbReference>
<evidence type="ECO:0000256" key="1">
    <source>
        <dbReference type="SAM" id="MobiDB-lite"/>
    </source>
</evidence>
<evidence type="ECO:0000313" key="4">
    <source>
        <dbReference type="Proteomes" id="UP000606935"/>
    </source>
</evidence>
<feature type="compositionally biased region" description="Basic and acidic residues" evidence="1">
    <location>
        <begin position="314"/>
        <end position="343"/>
    </location>
</feature>
<feature type="compositionally biased region" description="Basic and acidic residues" evidence="1">
    <location>
        <begin position="353"/>
        <end position="368"/>
    </location>
</feature>
<feature type="compositionally biased region" description="Basic and acidic residues" evidence="1">
    <location>
        <begin position="449"/>
        <end position="483"/>
    </location>
</feature>
<dbReference type="Proteomes" id="UP000606935">
    <property type="component" value="Unassembled WGS sequence"/>
</dbReference>
<dbReference type="PANTHER" id="PTHR40269:SF1">
    <property type="entry name" value="OUTER MEMBRANE PROTEIN"/>
    <property type="match status" value="1"/>
</dbReference>
<protein>
    <recommendedName>
        <fullName evidence="5">DUF3300 domain-containing protein</fullName>
    </recommendedName>
</protein>
<comment type="caution">
    <text evidence="3">The sequence shown here is derived from an EMBL/GenBank/DDBJ whole genome shotgun (WGS) entry which is preliminary data.</text>
</comment>
<dbReference type="RefSeq" id="WP_188692259.1">
    <property type="nucleotide sequence ID" value="NZ_BMLS01000002.1"/>
</dbReference>
<organism evidence="3 4">
    <name type="scientific">Bowmanella pacifica</name>
    <dbReference type="NCBI Taxonomy" id="502051"/>
    <lineage>
        <taxon>Bacteria</taxon>
        <taxon>Pseudomonadati</taxon>
        <taxon>Pseudomonadota</taxon>
        <taxon>Gammaproteobacteria</taxon>
        <taxon>Alteromonadales</taxon>
        <taxon>Alteromonadaceae</taxon>
        <taxon>Bowmanella</taxon>
    </lineage>
</organism>
<feature type="compositionally biased region" description="Basic and acidic residues" evidence="1">
    <location>
        <begin position="391"/>
        <end position="410"/>
    </location>
</feature>
<dbReference type="EMBL" id="BMLS01000002">
    <property type="protein sequence ID" value="GGO67382.1"/>
    <property type="molecule type" value="Genomic_DNA"/>
</dbReference>
<sequence length="483" mass="57032">MLTLPYWKAHLRLLALLLLGFSLVSINSVSAQEVTVVEEEEALDVEELDALLAPVALYPDTLLSHILIAASYPLEVVEAARWREKNADLDAEDVLKASESKDWDPSIKALLPFSDLLRRMSEDLDWTQDLGEANLADEEQVLARIQHLRRQAYSEGNLSSNEHVVVEEEPEVIRIETVKREVVYVPYYDSRSVYGDWWWHRPPVYWPSSGLSVGIDWGHSVWVRPTFYFSAFHWHNSHIVVNYDYYRSRHYNYPSHYWYRYDAKRWHHNIHHRRGVRYHKPRAYRQVTYNRESGLAGGTVHVNRVKHAPRLKSVERRTHNRDVQHLRQTKPRKEIIRHTDKPLVSRSHQGLAPKRDIDKARRQVDRSSPRAHNPASAVEHKPLRTEPVVRSQEKSLRHQRAPEQRRDKNTYRTQTRNANGFSASTETRRHSYQQQSKPARQINQQQNRAKAERRQSSHRERVKQSRSRESVKHNGRERHNQRD</sequence>
<evidence type="ECO:0000256" key="2">
    <source>
        <dbReference type="SAM" id="SignalP"/>
    </source>
</evidence>
<reference evidence="3" key="1">
    <citation type="journal article" date="2014" name="Int. J. Syst. Evol. Microbiol.">
        <title>Complete genome sequence of Corynebacterium casei LMG S-19264T (=DSM 44701T), isolated from a smear-ripened cheese.</title>
        <authorList>
            <consortium name="US DOE Joint Genome Institute (JGI-PGF)"/>
            <person name="Walter F."/>
            <person name="Albersmeier A."/>
            <person name="Kalinowski J."/>
            <person name="Ruckert C."/>
        </authorList>
    </citation>
    <scope>NUCLEOTIDE SEQUENCE</scope>
    <source>
        <strain evidence="3">CGMCC 1.7086</strain>
    </source>
</reference>
<evidence type="ECO:0000313" key="3">
    <source>
        <dbReference type="EMBL" id="GGO67382.1"/>
    </source>
</evidence>
<feature type="compositionally biased region" description="Polar residues" evidence="1">
    <location>
        <begin position="411"/>
        <end position="425"/>
    </location>
</feature>
<accession>A0A918DJ81</accession>
<evidence type="ECO:0008006" key="5">
    <source>
        <dbReference type="Google" id="ProtNLM"/>
    </source>
</evidence>
<keyword evidence="4" id="KW-1185">Reference proteome</keyword>
<reference evidence="3" key="2">
    <citation type="submission" date="2020-09" db="EMBL/GenBank/DDBJ databases">
        <authorList>
            <person name="Sun Q."/>
            <person name="Zhou Y."/>
        </authorList>
    </citation>
    <scope>NUCLEOTIDE SEQUENCE</scope>
    <source>
        <strain evidence="3">CGMCC 1.7086</strain>
    </source>
</reference>
<feature type="chain" id="PRO_5037504190" description="DUF3300 domain-containing protein" evidence="2">
    <location>
        <begin position="32"/>
        <end position="483"/>
    </location>
</feature>
<gene>
    <name evidence="3" type="ORF">GCM10010982_13710</name>
</gene>
<proteinExistence type="predicted"/>
<feature type="region of interest" description="Disordered" evidence="1">
    <location>
        <begin position="314"/>
        <end position="483"/>
    </location>
</feature>
<feature type="signal peptide" evidence="2">
    <location>
        <begin position="1"/>
        <end position="31"/>
    </location>
</feature>
<keyword evidence="2" id="KW-0732">Signal</keyword>
<dbReference type="PANTHER" id="PTHR40269">
    <property type="entry name" value="OUTER MEMBRANE PROTEIN-RELATED"/>
    <property type="match status" value="1"/>
</dbReference>
<name>A0A918DJ81_9ALTE</name>
<dbReference type="InterPro" id="IPR021728">
    <property type="entry name" value="DUF3300"/>
</dbReference>
<dbReference type="AlphaFoldDB" id="A0A918DJ81"/>
<feature type="compositionally biased region" description="Polar residues" evidence="1">
    <location>
        <begin position="432"/>
        <end position="448"/>
    </location>
</feature>